<dbReference type="PANTHER" id="PTHR30469:SF29">
    <property type="entry name" value="BLR2860 PROTEIN"/>
    <property type="match status" value="1"/>
</dbReference>
<dbReference type="Proteomes" id="UP000535415">
    <property type="component" value="Unassembled WGS sequence"/>
</dbReference>
<dbReference type="AlphaFoldDB" id="A0A7W9EXW0"/>
<evidence type="ECO:0000313" key="5">
    <source>
        <dbReference type="Proteomes" id="UP000535415"/>
    </source>
</evidence>
<dbReference type="PANTHER" id="PTHR30469">
    <property type="entry name" value="MULTIDRUG RESISTANCE PROTEIN MDTA"/>
    <property type="match status" value="1"/>
</dbReference>
<evidence type="ECO:0000313" key="4">
    <source>
        <dbReference type="EMBL" id="MBB5722122.1"/>
    </source>
</evidence>
<dbReference type="InterPro" id="IPR058792">
    <property type="entry name" value="Beta-barrel_RND_2"/>
</dbReference>
<dbReference type="SUPFAM" id="SSF111369">
    <property type="entry name" value="HlyD-like secretion proteins"/>
    <property type="match status" value="1"/>
</dbReference>
<dbReference type="GO" id="GO:1990281">
    <property type="term" value="C:efflux pump complex"/>
    <property type="evidence" value="ECO:0007669"/>
    <property type="project" value="TreeGrafter"/>
</dbReference>
<feature type="domain" description="CusB-like beta-barrel" evidence="3">
    <location>
        <begin position="262"/>
        <end position="329"/>
    </location>
</feature>
<dbReference type="EMBL" id="JACIJM010000004">
    <property type="protein sequence ID" value="MBB5722122.1"/>
    <property type="molecule type" value="Genomic_DNA"/>
</dbReference>
<organism evidence="4 5">
    <name type="scientific">Yoonia ponticola</name>
    <dbReference type="NCBI Taxonomy" id="1524255"/>
    <lineage>
        <taxon>Bacteria</taxon>
        <taxon>Pseudomonadati</taxon>
        <taxon>Pseudomonadota</taxon>
        <taxon>Alphaproteobacteria</taxon>
        <taxon>Rhodobacterales</taxon>
        <taxon>Paracoccaceae</taxon>
        <taxon>Yoonia</taxon>
    </lineage>
</organism>
<evidence type="ECO:0000259" key="3">
    <source>
        <dbReference type="Pfam" id="PF25954"/>
    </source>
</evidence>
<evidence type="ECO:0000256" key="2">
    <source>
        <dbReference type="SAM" id="Coils"/>
    </source>
</evidence>
<dbReference type="Gene3D" id="2.40.30.170">
    <property type="match status" value="1"/>
</dbReference>
<dbReference type="Gene3D" id="1.10.287.470">
    <property type="entry name" value="Helix hairpin bin"/>
    <property type="match status" value="1"/>
</dbReference>
<keyword evidence="2" id="KW-0175">Coiled coil</keyword>
<comment type="caution">
    <text evidence="4">The sequence shown here is derived from an EMBL/GenBank/DDBJ whole genome shotgun (WGS) entry which is preliminary data.</text>
</comment>
<proteinExistence type="inferred from homology"/>
<dbReference type="InterPro" id="IPR006143">
    <property type="entry name" value="RND_pump_MFP"/>
</dbReference>
<feature type="coiled-coil region" evidence="2">
    <location>
        <begin position="137"/>
        <end position="164"/>
    </location>
</feature>
<reference evidence="4 5" key="1">
    <citation type="submission" date="2020-08" db="EMBL/GenBank/DDBJ databases">
        <title>Genomic Encyclopedia of Type Strains, Phase IV (KMG-IV): sequencing the most valuable type-strain genomes for metagenomic binning, comparative biology and taxonomic classification.</title>
        <authorList>
            <person name="Goeker M."/>
        </authorList>
    </citation>
    <scope>NUCLEOTIDE SEQUENCE [LARGE SCALE GENOMIC DNA]</scope>
    <source>
        <strain evidence="4 5">DSM 101064</strain>
    </source>
</reference>
<evidence type="ECO:0000256" key="1">
    <source>
        <dbReference type="ARBA" id="ARBA00009477"/>
    </source>
</evidence>
<dbReference type="NCBIfam" id="TIGR01730">
    <property type="entry name" value="RND_mfp"/>
    <property type="match status" value="1"/>
</dbReference>
<dbReference type="GO" id="GO:0015562">
    <property type="term" value="F:efflux transmembrane transporter activity"/>
    <property type="evidence" value="ECO:0007669"/>
    <property type="project" value="TreeGrafter"/>
</dbReference>
<accession>A0A7W9EXW0</accession>
<comment type="similarity">
    <text evidence="1">Belongs to the membrane fusion protein (MFP) (TC 8.A.1) family.</text>
</comment>
<gene>
    <name evidence="4" type="ORF">FHS72_001746</name>
</gene>
<protein>
    <submittedName>
        <fullName evidence="4">Multidrug efflux system membrane fusion protein</fullName>
    </submittedName>
</protein>
<sequence>MKIIPIITAILVAAILGLLVLQRDRVLAFAKGPDTDITVVDPATPAPEVATRDHIVRVVALASTARNIDSAVILRGRTEAARQVNVSGETSGLIISEPIHKGAYVAQGDTLCELAPGTRIASLAEARARLAEARGRVPEAAAAIAEAQARLREANINVENARRLNERGVSSETQLISAEAASEAALAGLQRAQSGTASAQAGIEAASAGVAAAEAEIDRLTIHAPFSGLLETDTAELGTLMQPGASCATIVQLDPIKLVGFVPETDVAKVTVGAMTRATLATGAEITGQVTFLSRSADETTRTFRVEVEVPNADSKVSAGQTVEIVVASDGRNAHLIPQSSLTLNDEGALGVRTVAADSTALFMPVTMLTDTVDGVWVADLPDRVNIITIGQEFVIDGVTVEPTYTAVKG</sequence>
<dbReference type="Pfam" id="PF25954">
    <property type="entry name" value="Beta-barrel_RND_2"/>
    <property type="match status" value="1"/>
</dbReference>
<keyword evidence="5" id="KW-1185">Reference proteome</keyword>
<name>A0A7W9EXW0_9RHOB</name>
<dbReference type="Gene3D" id="2.40.50.100">
    <property type="match status" value="1"/>
</dbReference>
<dbReference type="RefSeq" id="WP_183528085.1">
    <property type="nucleotide sequence ID" value="NZ_JACIJM010000004.1"/>
</dbReference>